<dbReference type="InterPro" id="IPR027417">
    <property type="entry name" value="P-loop_NTPase"/>
</dbReference>
<dbReference type="PANTHER" id="PTHR41259">
    <property type="entry name" value="DOUBLE-STRAND BREAK REPAIR RAD50 ATPASE, PUTATIVE-RELATED"/>
    <property type="match status" value="1"/>
</dbReference>
<evidence type="ECO:0000259" key="3">
    <source>
        <dbReference type="Pfam" id="PF13514"/>
    </source>
</evidence>
<dbReference type="Gene3D" id="3.40.50.300">
    <property type="entry name" value="P-loop containing nucleotide triphosphate hydrolases"/>
    <property type="match status" value="2"/>
</dbReference>
<feature type="transmembrane region" description="Helical" evidence="2">
    <location>
        <begin position="449"/>
        <end position="467"/>
    </location>
</feature>
<dbReference type="Gene3D" id="1.20.5.340">
    <property type="match status" value="1"/>
</dbReference>
<evidence type="ECO:0000313" key="5">
    <source>
        <dbReference type="Proteomes" id="UP000198397"/>
    </source>
</evidence>
<feature type="domain" description="YhaN AAA" evidence="3">
    <location>
        <begin position="1"/>
        <end position="197"/>
    </location>
</feature>
<dbReference type="SUPFAM" id="SSF52540">
    <property type="entry name" value="P-loop containing nucleoside triphosphate hydrolases"/>
    <property type="match status" value="2"/>
</dbReference>
<proteinExistence type="predicted"/>
<feature type="transmembrane region" description="Helical" evidence="2">
    <location>
        <begin position="424"/>
        <end position="442"/>
    </location>
</feature>
<dbReference type="Pfam" id="PF13514">
    <property type="entry name" value="AAA_27"/>
    <property type="match status" value="1"/>
</dbReference>
<feature type="coiled-coil region" evidence="1">
    <location>
        <begin position="728"/>
        <end position="769"/>
    </location>
</feature>
<organism evidence="4 5">
    <name type="scientific">Halorubrum vacuolatum</name>
    <name type="common">Natronobacterium vacuolatum</name>
    <dbReference type="NCBI Taxonomy" id="63740"/>
    <lineage>
        <taxon>Archaea</taxon>
        <taxon>Methanobacteriati</taxon>
        <taxon>Methanobacteriota</taxon>
        <taxon>Stenosarchaea group</taxon>
        <taxon>Halobacteria</taxon>
        <taxon>Halobacteriales</taxon>
        <taxon>Haloferacaceae</taxon>
        <taxon>Halorubrum</taxon>
    </lineage>
</organism>
<evidence type="ECO:0000256" key="1">
    <source>
        <dbReference type="SAM" id="Coils"/>
    </source>
</evidence>
<evidence type="ECO:0000313" key="4">
    <source>
        <dbReference type="EMBL" id="SNR70266.1"/>
    </source>
</evidence>
<reference evidence="4 5" key="1">
    <citation type="submission" date="2017-06" db="EMBL/GenBank/DDBJ databases">
        <authorList>
            <person name="Kim H.J."/>
            <person name="Triplett B.A."/>
        </authorList>
    </citation>
    <scope>NUCLEOTIDE SEQUENCE [LARGE SCALE GENOMIC DNA]</scope>
    <source>
        <strain evidence="4 5">DSM 8800</strain>
    </source>
</reference>
<feature type="coiled-coil region" evidence="1">
    <location>
        <begin position="189"/>
        <end position="253"/>
    </location>
</feature>
<feature type="coiled-coil region" evidence="1">
    <location>
        <begin position="375"/>
        <end position="416"/>
    </location>
</feature>
<dbReference type="PANTHER" id="PTHR41259:SF1">
    <property type="entry name" value="DOUBLE-STRAND BREAK REPAIR RAD50 ATPASE, PUTATIVE-RELATED"/>
    <property type="match status" value="1"/>
</dbReference>
<keyword evidence="2" id="KW-0472">Membrane</keyword>
<accession>A0A238YG91</accession>
<dbReference type="AlphaFoldDB" id="A0A238YG91"/>
<sequence length="965" mass="108233">MWINDITLGDFGCFDHEQVTDLQEGVNVIVGPQRAGKTTFMQALRHLGYGIPRDGSVPPATNTYSLGATVTIPEGEYRIDIDGHGTPTVSPVYGPEQSVEDLYANLQTTQYHQLYTISLDELRRTPRSLDDDHSLAEVLLGGAFGDVVKLPQYRDEFSSDAKSIGGKHGRGVYQLKDPIETINDGVHERKEATAQVDEYEAIETKVEAKTQRLEEIQSHTNELDTEQVLLEAISSNYEEIQRLKQLNEELEHVDESKLDAFPLDRQDAVTQQYEAYKEARANVAERRRVFSQETSHDATDAYLESLQAHEDRIRQHLADLSGLRERHNQLVERQDSLQREWGGLSRQAAALNEEWDGDLDAVQEIEADTIARDRVRQITSDYADAIEQRESAREELKEALNRKYALEEQLEDAKAEQTENESPSYIAVAGGAVIALLLGTGVATIVNPVAGVFVTFLILAVTGAMAYRQFDPSSGTETAVQNLDSDLRQANANVDQKEAAVEAAEESVETSEGEFIELCQSLGLPTTVEPEAVAAFHDDVQNLKTNIRRVESEKGNCEQKIAELREDLKPLGQTLVNVGALETIPDDPFEDVNRLFETIARVGEHTQTARKVQRAETEVTAARQKLIGELETWDEIENLEGATFDELAALVEEFLQRAATVDKNRRKRDDRDQCQSNLQAVFRQESVAVALSDSSTLDTAAEGGISYQSDTDEILGRVIDVVERYGEKTQITDRLEQVQIESQELEKEAEQLRDTRAELLTQLDDLRSADDVNEAYTTIQEGKKRLEPLAEEYATNRIAEYFLDELYDRFIDRTTGPLLDDASSIFERITNGTYERVETHDELEELNFAALLAEGGRHSPNELSRATVEQLFLAIRVARIKRESQPLPVILDDSFTNFDPSHRERTMQVIKELASTNQVFILTCHPEIVEAISGLDVGASYWKLDSGRFDGPTTDVEAEQILRIN</sequence>
<dbReference type="RefSeq" id="WP_089386088.1">
    <property type="nucleotide sequence ID" value="NZ_FZNQ01000043.1"/>
</dbReference>
<keyword evidence="2" id="KW-1133">Transmembrane helix</keyword>
<gene>
    <name evidence="4" type="ORF">SAMN06264855_1432</name>
</gene>
<dbReference type="OrthoDB" id="25344at2157"/>
<dbReference type="InterPro" id="IPR038734">
    <property type="entry name" value="YhaN_AAA"/>
</dbReference>
<keyword evidence="5" id="KW-1185">Reference proteome</keyword>
<keyword evidence="2" id="KW-0812">Transmembrane</keyword>
<protein>
    <submittedName>
        <fullName evidence="4">Uncharacterized protein YhaN</fullName>
    </submittedName>
</protein>
<feature type="coiled-coil region" evidence="1">
    <location>
        <begin position="306"/>
        <end position="340"/>
    </location>
</feature>
<keyword evidence="1" id="KW-0175">Coiled coil</keyword>
<evidence type="ECO:0000256" key="2">
    <source>
        <dbReference type="SAM" id="Phobius"/>
    </source>
</evidence>
<dbReference type="EMBL" id="FZNQ01000043">
    <property type="protein sequence ID" value="SNR70266.1"/>
    <property type="molecule type" value="Genomic_DNA"/>
</dbReference>
<feature type="coiled-coil region" evidence="1">
    <location>
        <begin position="480"/>
        <end position="567"/>
    </location>
</feature>
<name>A0A238YG91_HALVU</name>
<dbReference type="Proteomes" id="UP000198397">
    <property type="component" value="Unassembled WGS sequence"/>
</dbReference>